<evidence type="ECO:0000256" key="4">
    <source>
        <dbReference type="ARBA" id="ARBA00022801"/>
    </source>
</evidence>
<dbReference type="SUPFAM" id="SSF52540">
    <property type="entry name" value="P-loop containing nucleoside triphosphate hydrolases"/>
    <property type="match status" value="2"/>
</dbReference>
<dbReference type="CDD" id="cd18787">
    <property type="entry name" value="SF2_C_DEAD"/>
    <property type="match status" value="1"/>
</dbReference>
<gene>
    <name evidence="20" type="primary">Ddx24</name>
    <name evidence="20" type="ORF">CINMEX_R08131</name>
</gene>
<feature type="domain" description="DEAD-box RNA helicase Q" evidence="19">
    <location>
        <begin position="195"/>
        <end position="223"/>
    </location>
</feature>
<accession>A0A7L2JWH7</accession>
<dbReference type="InterPro" id="IPR011545">
    <property type="entry name" value="DEAD/DEAH_box_helicase_dom"/>
</dbReference>
<comment type="subcellular location">
    <subcellularLocation>
        <location evidence="1">Nucleus</location>
    </subcellularLocation>
</comment>
<name>A0A7L2JWH7_CINMU</name>
<dbReference type="SMART" id="SM00487">
    <property type="entry name" value="DEXDc"/>
    <property type="match status" value="1"/>
</dbReference>
<dbReference type="InterPro" id="IPR001650">
    <property type="entry name" value="Helicase_C-like"/>
</dbReference>
<evidence type="ECO:0000256" key="12">
    <source>
        <dbReference type="ARBA" id="ARBA00064166"/>
    </source>
</evidence>
<dbReference type="PROSITE" id="PS00039">
    <property type="entry name" value="DEAD_ATP_HELICASE"/>
    <property type="match status" value="1"/>
</dbReference>
<evidence type="ECO:0000256" key="14">
    <source>
        <dbReference type="RuleBase" id="RU000492"/>
    </source>
</evidence>
<keyword evidence="7 15" id="KW-0694">RNA-binding</keyword>
<dbReference type="PROSITE" id="PS51194">
    <property type="entry name" value="HELICASE_CTER"/>
    <property type="match status" value="1"/>
</dbReference>
<dbReference type="OrthoDB" id="4310724at2759"/>
<dbReference type="CDD" id="cd17946">
    <property type="entry name" value="DEADc_DDX24"/>
    <property type="match status" value="1"/>
</dbReference>
<feature type="domain" description="Helicase ATP-binding" evidence="17">
    <location>
        <begin position="227"/>
        <end position="482"/>
    </location>
</feature>
<dbReference type="InterPro" id="IPR014001">
    <property type="entry name" value="Helicase_ATP-bd"/>
</dbReference>
<feature type="non-terminal residue" evidence="20">
    <location>
        <position position="1"/>
    </location>
</feature>
<keyword evidence="21" id="KW-1185">Reference proteome</keyword>
<keyword evidence="2" id="KW-0597">Phosphoprotein</keyword>
<evidence type="ECO:0000256" key="5">
    <source>
        <dbReference type="ARBA" id="ARBA00022806"/>
    </source>
</evidence>
<feature type="region of interest" description="Disordered" evidence="16">
    <location>
        <begin position="266"/>
        <end position="311"/>
    </location>
</feature>
<keyword evidence="5 14" id="KW-0347">Helicase</keyword>
<dbReference type="Gene3D" id="3.40.50.300">
    <property type="entry name" value="P-loop containing nucleotide triphosphate hydrolases"/>
    <property type="match status" value="2"/>
</dbReference>
<dbReference type="PROSITE" id="PS51195">
    <property type="entry name" value="Q_MOTIF"/>
    <property type="match status" value="1"/>
</dbReference>
<organism evidence="20 21">
    <name type="scientific">Cinclus mexicanus</name>
    <name type="common">American dipper</name>
    <dbReference type="NCBI Taxonomy" id="161649"/>
    <lineage>
        <taxon>Eukaryota</taxon>
        <taxon>Metazoa</taxon>
        <taxon>Chordata</taxon>
        <taxon>Craniata</taxon>
        <taxon>Vertebrata</taxon>
        <taxon>Euteleostomi</taxon>
        <taxon>Archelosauria</taxon>
        <taxon>Archosauria</taxon>
        <taxon>Dinosauria</taxon>
        <taxon>Saurischia</taxon>
        <taxon>Theropoda</taxon>
        <taxon>Coelurosauria</taxon>
        <taxon>Aves</taxon>
        <taxon>Neognathae</taxon>
        <taxon>Neoaves</taxon>
        <taxon>Telluraves</taxon>
        <taxon>Australaves</taxon>
        <taxon>Passeriformes</taxon>
        <taxon>Cinclidae</taxon>
        <taxon>Cinclus</taxon>
    </lineage>
</organism>
<feature type="domain" description="Helicase C-terminal" evidence="18">
    <location>
        <begin position="532"/>
        <end position="677"/>
    </location>
</feature>
<evidence type="ECO:0000256" key="8">
    <source>
        <dbReference type="ARBA" id="ARBA00023242"/>
    </source>
</evidence>
<evidence type="ECO:0000313" key="21">
    <source>
        <dbReference type="Proteomes" id="UP000590623"/>
    </source>
</evidence>
<dbReference type="Pfam" id="PF00271">
    <property type="entry name" value="Helicase_C"/>
    <property type="match status" value="1"/>
</dbReference>
<dbReference type="GO" id="GO:0016787">
    <property type="term" value="F:hydrolase activity"/>
    <property type="evidence" value="ECO:0007669"/>
    <property type="project" value="UniProtKB-KW"/>
</dbReference>
<evidence type="ECO:0000256" key="3">
    <source>
        <dbReference type="ARBA" id="ARBA00022741"/>
    </source>
</evidence>
<evidence type="ECO:0000256" key="10">
    <source>
        <dbReference type="ARBA" id="ARBA00047984"/>
    </source>
</evidence>
<comment type="similarity">
    <text evidence="9">Belongs to the DEAD box helicase family. DDX24/MAK5 subfamily.</text>
</comment>
<dbReference type="InterPro" id="IPR000629">
    <property type="entry name" value="RNA-helicase_DEAD-box_CS"/>
</dbReference>
<dbReference type="EC" id="3.6.4.13" evidence="15"/>
<dbReference type="InterPro" id="IPR027417">
    <property type="entry name" value="P-loop_NTPase"/>
</dbReference>
<keyword evidence="8" id="KW-0539">Nucleus</keyword>
<feature type="compositionally biased region" description="Basic and acidic residues" evidence="16">
    <location>
        <begin position="125"/>
        <end position="146"/>
    </location>
</feature>
<dbReference type="PANTHER" id="PTHR24031">
    <property type="entry name" value="RNA HELICASE"/>
    <property type="match status" value="1"/>
</dbReference>
<feature type="non-terminal residue" evidence="20">
    <location>
        <position position="797"/>
    </location>
</feature>
<dbReference type="GO" id="GO:0003723">
    <property type="term" value="F:RNA binding"/>
    <property type="evidence" value="ECO:0007669"/>
    <property type="project" value="UniProtKB-UniRule"/>
</dbReference>
<evidence type="ECO:0000256" key="7">
    <source>
        <dbReference type="ARBA" id="ARBA00022884"/>
    </source>
</evidence>
<dbReference type="SMART" id="SM00490">
    <property type="entry name" value="HELICc"/>
    <property type="match status" value="1"/>
</dbReference>
<dbReference type="EMBL" id="VWYM01023134">
    <property type="protein sequence ID" value="NXR27427.1"/>
    <property type="molecule type" value="Genomic_DNA"/>
</dbReference>
<protein>
    <recommendedName>
        <fullName evidence="15">ATP-dependent RNA helicase</fullName>
        <ecNumber evidence="15">3.6.4.13</ecNumber>
    </recommendedName>
</protein>
<feature type="compositionally biased region" description="Acidic residues" evidence="16">
    <location>
        <begin position="73"/>
        <end position="83"/>
    </location>
</feature>
<reference evidence="20 21" key="1">
    <citation type="submission" date="2019-09" db="EMBL/GenBank/DDBJ databases">
        <title>Bird 10,000 Genomes (B10K) Project - Family phase.</title>
        <authorList>
            <person name="Zhang G."/>
        </authorList>
    </citation>
    <scope>NUCLEOTIDE SEQUENCE [LARGE SCALE GENOMIC DNA]</scope>
    <source>
        <strain evidence="20">B10K-DU-001-77</strain>
        <tissue evidence="20">Muscle</tissue>
    </source>
</reference>
<evidence type="ECO:0000256" key="1">
    <source>
        <dbReference type="ARBA" id="ARBA00004123"/>
    </source>
</evidence>
<dbReference type="FunFam" id="3.40.50.300:FF:001059">
    <property type="entry name" value="ATP-dependent RNA helicase DDX24"/>
    <property type="match status" value="1"/>
</dbReference>
<evidence type="ECO:0000313" key="20">
    <source>
        <dbReference type="EMBL" id="NXR27427.1"/>
    </source>
</evidence>
<comment type="catalytic activity">
    <reaction evidence="10 15">
        <text>ATP + H2O = ADP + phosphate + H(+)</text>
        <dbReference type="Rhea" id="RHEA:13065"/>
        <dbReference type="ChEBI" id="CHEBI:15377"/>
        <dbReference type="ChEBI" id="CHEBI:15378"/>
        <dbReference type="ChEBI" id="CHEBI:30616"/>
        <dbReference type="ChEBI" id="CHEBI:43474"/>
        <dbReference type="ChEBI" id="CHEBI:456216"/>
        <dbReference type="EC" id="3.6.4.13"/>
    </reaction>
</comment>
<sequence length="797" mass="90337">MKARKGGRFRSSFKLKRKGIEVVGEWKTVEIDPNLFAEEEFRDIVCLEELTEYKLVSSSKVGKIKEKRKAESASEEGNEEVEEPVVPPKKKKKNKDLRSHTDKGNTRNAAEIDVLVDQEAKHNEIIEEGNCEDHGHVTESVSSRRDTPKKKKKKVPKNKAFQAQEALPSVATSKKVKNWTTEVLSASTDQKADVSAWKDLFVPGPVLQALSYLGFSAPTPIQALALPSAIRDNMDVLGAAETGSGKTLAFAIPMIHSVLQWQKSNNSTARNDSVSKESHQHHDETRWENEDEAEKVTHQQVEDSGDEDDASFTTGCVKVLENVEFESNDETHTVDSHKKRPLLGLVLTPTRELAVQVKHHIDAVAKFTGIKTAILVGGMAAQKQERVLNRKPEIVIATPGRLWELVKERHPHLSNLRQLRCLVIDEADRMVEKGHFLELSQLLEILNDSQYNPRRQTFVFSATLTLVHQTPTRVLQKKNAKKMDKKTKLELLMEKVGIKGKPKVIDLTRKEATVETLTETRIYCNTNEKDYYLYYFLLQYPGRTMVFANSIDCVKRLSSLLTILNCDPLPLHANMHQKQRLKNLERFAERESCVLLTTDVAARGLDIPNVQHVIHYQVPRTSELYVHRSGRTARAANEGLSLLLIGPEDLINFRKIYKTLEKSEELPFFPVDAKCMISIKERMNLARQIEKAEFFNSRAKQHNSWLQQAAEALEMDLDDDMLMGKKASEQEESQKQKMLKGMKQHLKHMLSQPLFKVLMKTKYPTQSGKLLLPQTSVGISALGAVSKKQAKKKKSIK</sequence>
<evidence type="ECO:0000256" key="2">
    <source>
        <dbReference type="ARBA" id="ARBA00022553"/>
    </source>
</evidence>
<evidence type="ECO:0000259" key="17">
    <source>
        <dbReference type="PROSITE" id="PS51192"/>
    </source>
</evidence>
<proteinExistence type="inferred from homology"/>
<evidence type="ECO:0000256" key="16">
    <source>
        <dbReference type="SAM" id="MobiDB-lite"/>
    </source>
</evidence>
<feature type="region of interest" description="Disordered" evidence="16">
    <location>
        <begin position="64"/>
        <end position="110"/>
    </location>
</feature>
<dbReference type="GO" id="GO:0005524">
    <property type="term" value="F:ATP binding"/>
    <property type="evidence" value="ECO:0007669"/>
    <property type="project" value="UniProtKB-UniRule"/>
</dbReference>
<evidence type="ECO:0000256" key="6">
    <source>
        <dbReference type="ARBA" id="ARBA00022840"/>
    </source>
</evidence>
<keyword evidence="6 14" id="KW-0067">ATP-binding</keyword>
<keyword evidence="3 14" id="KW-0547">Nucleotide-binding</keyword>
<dbReference type="PROSITE" id="PS51192">
    <property type="entry name" value="HELICASE_ATP_BIND_1"/>
    <property type="match status" value="1"/>
</dbReference>
<evidence type="ECO:0000259" key="19">
    <source>
        <dbReference type="PROSITE" id="PS51195"/>
    </source>
</evidence>
<comment type="domain">
    <text evidence="15">The Q motif is unique to and characteristic of the DEAD box family of RNA helicases and controls ATP binding and hydrolysis.</text>
</comment>
<dbReference type="GO" id="GO:0003724">
    <property type="term" value="F:RNA helicase activity"/>
    <property type="evidence" value="ECO:0007669"/>
    <property type="project" value="UniProtKB-EC"/>
</dbReference>
<evidence type="ECO:0000256" key="9">
    <source>
        <dbReference type="ARBA" id="ARBA00038457"/>
    </source>
</evidence>
<feature type="compositionally biased region" description="Basic and acidic residues" evidence="16">
    <location>
        <begin position="96"/>
        <end position="105"/>
    </location>
</feature>
<keyword evidence="4 14" id="KW-0378">Hydrolase</keyword>
<evidence type="ECO:0000256" key="11">
    <source>
        <dbReference type="ARBA" id="ARBA00054398"/>
    </source>
</evidence>
<feature type="short sequence motif" description="Q motif" evidence="13">
    <location>
        <begin position="195"/>
        <end position="223"/>
    </location>
</feature>
<feature type="compositionally biased region" description="Basic residues" evidence="16">
    <location>
        <begin position="147"/>
        <end position="157"/>
    </location>
</feature>
<comment type="function">
    <text evidence="15">RNA helicase.</text>
</comment>
<evidence type="ECO:0000256" key="13">
    <source>
        <dbReference type="PROSITE-ProRule" id="PRU00552"/>
    </source>
</evidence>
<comment type="caution">
    <text evidence="20">The sequence shown here is derived from an EMBL/GenBank/DDBJ whole genome shotgun (WGS) entry which is preliminary data.</text>
</comment>
<feature type="region of interest" description="Disordered" evidence="16">
    <location>
        <begin position="125"/>
        <end position="161"/>
    </location>
</feature>
<dbReference type="AlphaFoldDB" id="A0A7L2JWH7"/>
<dbReference type="GO" id="GO:0005634">
    <property type="term" value="C:nucleus"/>
    <property type="evidence" value="ECO:0007669"/>
    <property type="project" value="UniProtKB-SubCell"/>
</dbReference>
<dbReference type="Pfam" id="PF00270">
    <property type="entry name" value="DEAD"/>
    <property type="match status" value="1"/>
</dbReference>
<feature type="compositionally biased region" description="Basic and acidic residues" evidence="16">
    <location>
        <begin position="273"/>
        <end position="301"/>
    </location>
</feature>
<comment type="function">
    <text evidence="11">ATP-dependent RNA helicase that plays a role in various aspects of RNA metabolism including pre-mRNA splicing and is thereby involved in different biological processes such as cell cycle regulation or innate immunity. Plays an inhibitory role in TP53 transcriptional activity and subsequently in TP53 controlled cell growth arrest and senescence by inhibiting its EP300 mediated acetylation. Negatively regulates cytosolic RNA-mediated innate immune signaling at least in part by affecting RIPK1/IRF7 interactions. Alternatively, possesses antiviral activity by recognizing gammaherpesvirus transcripts in the context of lytic reactivation. Plays an essential role in cell cycle regulation in vascular smooth muscle cells by interacting with and regulating FANCA (Fanconi anemia complementation group A) mRNA.</text>
</comment>
<comment type="subunit">
    <text evidence="12">Interacts with FADD. Interacts with RIPK1; this interaction disrupts RLR signaling activation of IFN-dependent transcription factor IRF7. Interacts with NIP7. Interacts with EP300; this interaction prevents TP53 acetylation mediated by EP300.</text>
</comment>
<evidence type="ECO:0000256" key="15">
    <source>
        <dbReference type="RuleBase" id="RU365068"/>
    </source>
</evidence>
<dbReference type="InterPro" id="IPR014014">
    <property type="entry name" value="RNA_helicase_DEAD_Q_motif"/>
</dbReference>
<dbReference type="Proteomes" id="UP000590623">
    <property type="component" value="Unassembled WGS sequence"/>
</dbReference>
<evidence type="ECO:0000259" key="18">
    <source>
        <dbReference type="PROSITE" id="PS51194"/>
    </source>
</evidence>